<dbReference type="InterPro" id="IPR050398">
    <property type="entry name" value="HssS/ArlS-like"/>
</dbReference>
<protein>
    <recommendedName>
        <fullName evidence="3">histidine kinase</fullName>
        <ecNumber evidence="3">2.7.13.3</ecNumber>
    </recommendedName>
</protein>
<feature type="domain" description="HAMP" evidence="16">
    <location>
        <begin position="193"/>
        <end position="245"/>
    </location>
</feature>
<evidence type="ECO:0000256" key="9">
    <source>
        <dbReference type="ARBA" id="ARBA00022777"/>
    </source>
</evidence>
<dbReference type="OrthoDB" id="335833at2"/>
<proteinExistence type="predicted"/>
<feature type="transmembrane region" description="Helical" evidence="14">
    <location>
        <begin position="12"/>
        <end position="34"/>
    </location>
</feature>
<dbReference type="GO" id="GO:0000155">
    <property type="term" value="F:phosphorelay sensor kinase activity"/>
    <property type="evidence" value="ECO:0007669"/>
    <property type="project" value="InterPro"/>
</dbReference>
<keyword evidence="18" id="KW-1185">Reference proteome</keyword>
<dbReference type="CDD" id="cd00075">
    <property type="entry name" value="HATPase"/>
    <property type="match status" value="1"/>
</dbReference>
<dbReference type="Pfam" id="PF02518">
    <property type="entry name" value="HATPase_c"/>
    <property type="match status" value="1"/>
</dbReference>
<dbReference type="Gene3D" id="3.30.565.10">
    <property type="entry name" value="Histidine kinase-like ATPase, C-terminal domain"/>
    <property type="match status" value="1"/>
</dbReference>
<keyword evidence="5" id="KW-0597">Phosphoprotein</keyword>
<dbReference type="SUPFAM" id="SSF55874">
    <property type="entry name" value="ATPase domain of HSP90 chaperone/DNA topoisomerase II/histidine kinase"/>
    <property type="match status" value="1"/>
</dbReference>
<keyword evidence="6" id="KW-0808">Transferase</keyword>
<evidence type="ECO:0000256" key="2">
    <source>
        <dbReference type="ARBA" id="ARBA00004651"/>
    </source>
</evidence>
<evidence type="ECO:0000259" key="15">
    <source>
        <dbReference type="PROSITE" id="PS50109"/>
    </source>
</evidence>
<keyword evidence="4" id="KW-1003">Cell membrane</keyword>
<sequence precursor="true">MSIRFKLILSNILMIIIPLIFSIVLAVFLIGINLEKSGLRQYNSDEITDSEVQQAFKELVSVLNDALNHPDKFEDLEYLKNIDNKLKSMNLGFCFAIDNNIYYLSDNIDRLKFQKHIILNADKNETEQENTFGSLGYINYKFELSDGKKGVIYVFFDKSPLEKFLAGFITDFLRCFLIIVLLTNGLLTLAVSSSIIRPLKKLKYGAEQIKEGNLSFVIDEKSSDEVGEVCRAFEEMRQRLKAALEQQIKYDEERNEFIASITHDLKTPITSIKCHIDGLRDGVANTPEKIDKYTDIIYKKVLDMDRLINDLTFYSNQNLKKIPFNFSKLNLKAFIEDMVDEYKFQLDKIGINMEYEYNLPDSTQVKADSEKLKRVFSNIIENSIKYMDKENGEIKIDVKDRQNKVLIGIHDNGEGIKQEYLPNIFNRFYRADPSRNTSKGGSGLGLAIARQIIEEHGGKIYAESKYGYGTSIYFELEKVGMENEKKDTDN</sequence>
<feature type="domain" description="Histidine kinase" evidence="15">
    <location>
        <begin position="260"/>
        <end position="480"/>
    </location>
</feature>
<dbReference type="SMART" id="SM00304">
    <property type="entry name" value="HAMP"/>
    <property type="match status" value="1"/>
</dbReference>
<organism evidence="17 18">
    <name type="scientific">Acetivibrio clariflavus (strain DSM 19732 / NBRC 101661 / EBR45)</name>
    <name type="common">Clostridium clariflavum</name>
    <dbReference type="NCBI Taxonomy" id="720554"/>
    <lineage>
        <taxon>Bacteria</taxon>
        <taxon>Bacillati</taxon>
        <taxon>Bacillota</taxon>
        <taxon>Clostridia</taxon>
        <taxon>Eubacteriales</taxon>
        <taxon>Oscillospiraceae</taxon>
        <taxon>Acetivibrio</taxon>
    </lineage>
</organism>
<dbReference type="EC" id="2.7.13.3" evidence="3"/>
<reference evidence="17 18" key="2">
    <citation type="journal article" date="2012" name="Stand. Genomic Sci.">
        <title>Complete Genome Sequence of Clostridium clariflavum DSM 19732.</title>
        <authorList>
            <person name="Izquierdo J.A."/>
            <person name="Goodwin L."/>
            <person name="Davenport K.W."/>
            <person name="Teshima H."/>
            <person name="Bruce D."/>
            <person name="Detter C."/>
            <person name="Tapia R."/>
            <person name="Han S."/>
            <person name="Land M."/>
            <person name="Hauser L."/>
            <person name="Jeffries C.D."/>
            <person name="Han J."/>
            <person name="Pitluck S."/>
            <person name="Nolan M."/>
            <person name="Chen A."/>
            <person name="Huntemann M."/>
            <person name="Mavromatis K."/>
            <person name="Mikhailova N."/>
            <person name="Liolios K."/>
            <person name="Woyke T."/>
            <person name="Lynd L.R."/>
        </authorList>
    </citation>
    <scope>NUCLEOTIDE SEQUENCE [LARGE SCALE GENOMIC DNA]</scope>
    <source>
        <strain evidence="18">DSM 19732 / NBRC 101661 / EBR45</strain>
    </source>
</reference>
<dbReference type="SUPFAM" id="SSF158472">
    <property type="entry name" value="HAMP domain-like"/>
    <property type="match status" value="1"/>
</dbReference>
<keyword evidence="13 14" id="KW-0472">Membrane</keyword>
<dbReference type="CDD" id="cd06225">
    <property type="entry name" value="HAMP"/>
    <property type="match status" value="1"/>
</dbReference>
<dbReference type="Proteomes" id="UP000005435">
    <property type="component" value="Chromosome"/>
</dbReference>
<dbReference type="EMBL" id="CP003065">
    <property type="protein sequence ID" value="AEV67178.1"/>
    <property type="molecule type" value="Genomic_DNA"/>
</dbReference>
<dbReference type="KEGG" id="ccl:Clocl_0454"/>
<dbReference type="GO" id="GO:0005524">
    <property type="term" value="F:ATP binding"/>
    <property type="evidence" value="ECO:0007669"/>
    <property type="project" value="UniProtKB-KW"/>
</dbReference>
<name>G8LSB7_ACECE</name>
<evidence type="ECO:0000256" key="5">
    <source>
        <dbReference type="ARBA" id="ARBA00022553"/>
    </source>
</evidence>
<keyword evidence="11 14" id="KW-1133">Transmembrane helix</keyword>
<evidence type="ECO:0000256" key="7">
    <source>
        <dbReference type="ARBA" id="ARBA00022692"/>
    </source>
</evidence>
<dbReference type="PROSITE" id="PS50885">
    <property type="entry name" value="HAMP"/>
    <property type="match status" value="1"/>
</dbReference>
<comment type="catalytic activity">
    <reaction evidence="1">
        <text>ATP + protein L-histidine = ADP + protein N-phospho-L-histidine.</text>
        <dbReference type="EC" id="2.7.13.3"/>
    </reaction>
</comment>
<evidence type="ECO:0000256" key="12">
    <source>
        <dbReference type="ARBA" id="ARBA00023012"/>
    </source>
</evidence>
<dbReference type="CDD" id="cd00082">
    <property type="entry name" value="HisKA"/>
    <property type="match status" value="1"/>
</dbReference>
<reference evidence="18" key="1">
    <citation type="submission" date="2011-12" db="EMBL/GenBank/DDBJ databases">
        <title>Complete sequence of Clostridium clariflavum DSM 19732.</title>
        <authorList>
            <consortium name="US DOE Joint Genome Institute"/>
            <person name="Lucas S."/>
            <person name="Han J."/>
            <person name="Lapidus A."/>
            <person name="Cheng J.-F."/>
            <person name="Goodwin L."/>
            <person name="Pitluck S."/>
            <person name="Peters L."/>
            <person name="Teshima H."/>
            <person name="Detter J.C."/>
            <person name="Han C."/>
            <person name="Tapia R."/>
            <person name="Land M."/>
            <person name="Hauser L."/>
            <person name="Kyrpides N."/>
            <person name="Ivanova N."/>
            <person name="Pagani I."/>
            <person name="Kitzmiller T."/>
            <person name="Lynd L."/>
            <person name="Izquierdo J."/>
            <person name="Woyke T."/>
        </authorList>
    </citation>
    <scope>NUCLEOTIDE SEQUENCE [LARGE SCALE GENOMIC DNA]</scope>
    <source>
        <strain evidence="18">DSM 19732 / NBRC 101661 / EBR45</strain>
    </source>
</reference>
<keyword evidence="7 14" id="KW-0812">Transmembrane</keyword>
<dbReference type="Pfam" id="PF00512">
    <property type="entry name" value="HisKA"/>
    <property type="match status" value="1"/>
</dbReference>
<dbReference type="PANTHER" id="PTHR45528:SF1">
    <property type="entry name" value="SENSOR HISTIDINE KINASE CPXA"/>
    <property type="match status" value="1"/>
</dbReference>
<dbReference type="STRING" id="720554.Clocl_0454"/>
<evidence type="ECO:0000256" key="8">
    <source>
        <dbReference type="ARBA" id="ARBA00022741"/>
    </source>
</evidence>
<evidence type="ECO:0000256" key="11">
    <source>
        <dbReference type="ARBA" id="ARBA00022989"/>
    </source>
</evidence>
<evidence type="ECO:0000256" key="10">
    <source>
        <dbReference type="ARBA" id="ARBA00022840"/>
    </source>
</evidence>
<dbReference type="PRINTS" id="PR00344">
    <property type="entry name" value="BCTRLSENSOR"/>
</dbReference>
<dbReference type="Gene3D" id="1.10.287.130">
    <property type="match status" value="1"/>
</dbReference>
<dbReference type="InterPro" id="IPR005467">
    <property type="entry name" value="His_kinase_dom"/>
</dbReference>
<dbReference type="Gene3D" id="6.10.340.10">
    <property type="match status" value="1"/>
</dbReference>
<dbReference type="PROSITE" id="PS50109">
    <property type="entry name" value="HIS_KIN"/>
    <property type="match status" value="1"/>
</dbReference>
<dbReference type="eggNOG" id="COG5002">
    <property type="taxonomic scope" value="Bacteria"/>
</dbReference>
<accession>G8LSB7</accession>
<dbReference type="SUPFAM" id="SSF47384">
    <property type="entry name" value="Homodimeric domain of signal transducing histidine kinase"/>
    <property type="match status" value="1"/>
</dbReference>
<evidence type="ECO:0000256" key="14">
    <source>
        <dbReference type="SAM" id="Phobius"/>
    </source>
</evidence>
<dbReference type="InterPro" id="IPR003594">
    <property type="entry name" value="HATPase_dom"/>
</dbReference>
<dbReference type="InterPro" id="IPR036890">
    <property type="entry name" value="HATPase_C_sf"/>
</dbReference>
<dbReference type="Pfam" id="PF00672">
    <property type="entry name" value="HAMP"/>
    <property type="match status" value="1"/>
</dbReference>
<evidence type="ECO:0000256" key="3">
    <source>
        <dbReference type="ARBA" id="ARBA00012438"/>
    </source>
</evidence>
<keyword evidence="9 17" id="KW-0418">Kinase</keyword>
<evidence type="ECO:0000256" key="4">
    <source>
        <dbReference type="ARBA" id="ARBA00022475"/>
    </source>
</evidence>
<keyword evidence="12" id="KW-0902">Two-component regulatory system</keyword>
<dbReference type="AlphaFoldDB" id="G8LSB7"/>
<dbReference type="InterPro" id="IPR003660">
    <property type="entry name" value="HAMP_dom"/>
</dbReference>
<evidence type="ECO:0000256" key="6">
    <source>
        <dbReference type="ARBA" id="ARBA00022679"/>
    </source>
</evidence>
<evidence type="ECO:0000313" key="17">
    <source>
        <dbReference type="EMBL" id="AEV67178.1"/>
    </source>
</evidence>
<dbReference type="InterPro" id="IPR036097">
    <property type="entry name" value="HisK_dim/P_sf"/>
</dbReference>
<evidence type="ECO:0000259" key="16">
    <source>
        <dbReference type="PROSITE" id="PS50885"/>
    </source>
</evidence>
<dbReference type="SMART" id="SM00388">
    <property type="entry name" value="HisKA"/>
    <property type="match status" value="1"/>
</dbReference>
<dbReference type="PANTHER" id="PTHR45528">
    <property type="entry name" value="SENSOR HISTIDINE KINASE CPXA"/>
    <property type="match status" value="1"/>
</dbReference>
<dbReference type="RefSeq" id="WP_014253810.1">
    <property type="nucleotide sequence ID" value="NC_016627.1"/>
</dbReference>
<dbReference type="InterPro" id="IPR004358">
    <property type="entry name" value="Sig_transdc_His_kin-like_C"/>
</dbReference>
<keyword evidence="8" id="KW-0547">Nucleotide-binding</keyword>
<dbReference type="InterPro" id="IPR003661">
    <property type="entry name" value="HisK_dim/P_dom"/>
</dbReference>
<evidence type="ECO:0000256" key="13">
    <source>
        <dbReference type="ARBA" id="ARBA00023136"/>
    </source>
</evidence>
<dbReference type="HOGENOM" id="CLU_000445_89_6_9"/>
<keyword evidence="10" id="KW-0067">ATP-binding</keyword>
<dbReference type="FunFam" id="3.30.565.10:FF:000006">
    <property type="entry name" value="Sensor histidine kinase WalK"/>
    <property type="match status" value="1"/>
</dbReference>
<evidence type="ECO:0000313" key="18">
    <source>
        <dbReference type="Proteomes" id="UP000005435"/>
    </source>
</evidence>
<gene>
    <name evidence="17" type="ordered locus">Clocl_0454</name>
</gene>
<dbReference type="SMART" id="SM00387">
    <property type="entry name" value="HATPase_c"/>
    <property type="match status" value="1"/>
</dbReference>
<comment type="subcellular location">
    <subcellularLocation>
        <location evidence="2">Cell membrane</location>
        <topology evidence="2">Multi-pass membrane protein</topology>
    </subcellularLocation>
</comment>
<dbReference type="GO" id="GO:0005886">
    <property type="term" value="C:plasma membrane"/>
    <property type="evidence" value="ECO:0007669"/>
    <property type="project" value="UniProtKB-SubCell"/>
</dbReference>
<evidence type="ECO:0000256" key="1">
    <source>
        <dbReference type="ARBA" id="ARBA00000085"/>
    </source>
</evidence>